<dbReference type="InterPro" id="IPR041373">
    <property type="entry name" value="RT_RNaseH"/>
</dbReference>
<evidence type="ECO:0000313" key="9">
    <source>
        <dbReference type="Proteomes" id="UP000676336"/>
    </source>
</evidence>
<dbReference type="GO" id="GO:0003964">
    <property type="term" value="F:RNA-directed DNA polymerase activity"/>
    <property type="evidence" value="ECO:0007669"/>
    <property type="project" value="UniProtKB-KW"/>
</dbReference>
<evidence type="ECO:0000256" key="1">
    <source>
        <dbReference type="ARBA" id="ARBA00022679"/>
    </source>
</evidence>
<evidence type="ECO:0000256" key="2">
    <source>
        <dbReference type="ARBA" id="ARBA00022695"/>
    </source>
</evidence>
<keyword evidence="1" id="KW-0808">Transferase</keyword>
<dbReference type="SUPFAM" id="SSF56672">
    <property type="entry name" value="DNA/RNA polymerases"/>
    <property type="match status" value="1"/>
</dbReference>
<dbReference type="Proteomes" id="UP000676336">
    <property type="component" value="Unassembled WGS sequence"/>
</dbReference>
<dbReference type="InterPro" id="IPR050951">
    <property type="entry name" value="Retrovirus_Pol_polyprotein"/>
</dbReference>
<proteinExistence type="predicted"/>
<dbReference type="PANTHER" id="PTHR37984">
    <property type="entry name" value="PROTEIN CBG26694"/>
    <property type="match status" value="1"/>
</dbReference>
<evidence type="ECO:0000259" key="7">
    <source>
        <dbReference type="Pfam" id="PF17917"/>
    </source>
</evidence>
<evidence type="ECO:0000256" key="6">
    <source>
        <dbReference type="ARBA" id="ARBA00022918"/>
    </source>
</evidence>
<gene>
    <name evidence="8" type="ORF">SMN809_LOCUS35451</name>
</gene>
<dbReference type="CDD" id="cd09274">
    <property type="entry name" value="RNase_HI_RT_Ty3"/>
    <property type="match status" value="1"/>
</dbReference>
<keyword evidence="3" id="KW-0540">Nuclease</keyword>
<keyword evidence="2" id="KW-0548">Nucleotidyltransferase</keyword>
<keyword evidence="6" id="KW-0695">RNA-directed DNA polymerase</keyword>
<dbReference type="EMBL" id="CAJOBI010084569">
    <property type="protein sequence ID" value="CAF4512964.1"/>
    <property type="molecule type" value="Genomic_DNA"/>
</dbReference>
<dbReference type="Gene3D" id="3.10.20.370">
    <property type="match status" value="1"/>
</dbReference>
<evidence type="ECO:0000256" key="4">
    <source>
        <dbReference type="ARBA" id="ARBA00022759"/>
    </source>
</evidence>
<feature type="domain" description="Reverse transcriptase RNase H-like" evidence="7">
    <location>
        <begin position="4"/>
        <end position="80"/>
    </location>
</feature>
<evidence type="ECO:0000256" key="5">
    <source>
        <dbReference type="ARBA" id="ARBA00022801"/>
    </source>
</evidence>
<organism evidence="8 9">
    <name type="scientific">Rotaria magnacalcarata</name>
    <dbReference type="NCBI Taxonomy" id="392030"/>
    <lineage>
        <taxon>Eukaryota</taxon>
        <taxon>Metazoa</taxon>
        <taxon>Spiralia</taxon>
        <taxon>Gnathifera</taxon>
        <taxon>Rotifera</taxon>
        <taxon>Eurotatoria</taxon>
        <taxon>Bdelloidea</taxon>
        <taxon>Philodinida</taxon>
        <taxon>Philodinidae</taxon>
        <taxon>Rotaria</taxon>
    </lineage>
</organism>
<name>A0A8S2XW32_9BILA</name>
<evidence type="ECO:0000256" key="3">
    <source>
        <dbReference type="ARBA" id="ARBA00022722"/>
    </source>
</evidence>
<feature type="non-terminal residue" evidence="8">
    <location>
        <position position="126"/>
    </location>
</feature>
<evidence type="ECO:0000313" key="8">
    <source>
        <dbReference type="EMBL" id="CAF4512964.1"/>
    </source>
</evidence>
<dbReference type="InterPro" id="IPR043502">
    <property type="entry name" value="DNA/RNA_pol_sf"/>
</dbReference>
<comment type="caution">
    <text evidence="8">The sequence shown here is derived from an EMBL/GenBank/DDBJ whole genome shotgun (WGS) entry which is preliminary data.</text>
</comment>
<dbReference type="GO" id="GO:0004519">
    <property type="term" value="F:endonuclease activity"/>
    <property type="evidence" value="ECO:0007669"/>
    <property type="project" value="UniProtKB-KW"/>
</dbReference>
<dbReference type="Pfam" id="PF17917">
    <property type="entry name" value="RT_RNaseH"/>
    <property type="match status" value="1"/>
</dbReference>
<accession>A0A8S2XW32</accession>
<keyword evidence="4" id="KW-0255">Endonuclease</keyword>
<dbReference type="PANTHER" id="PTHR37984:SF5">
    <property type="entry name" value="PROTEIN NYNRIN-LIKE"/>
    <property type="match status" value="1"/>
</dbReference>
<sequence length="126" mass="14774">MTRNKPVAFASRSLKPAEKRYSTIELETLAIWWSVTKKFRTYIEGQQFTLETDHKPLLSLMKKSYNNARIERWMTTLQEYDMIVKHISGKDNTTADALSRYPVDTPETYYHDTSRVMNSSTQTENV</sequence>
<reference evidence="8" key="1">
    <citation type="submission" date="2021-02" db="EMBL/GenBank/DDBJ databases">
        <authorList>
            <person name="Nowell W R."/>
        </authorList>
    </citation>
    <scope>NUCLEOTIDE SEQUENCE</scope>
</reference>
<keyword evidence="5" id="KW-0378">Hydrolase</keyword>
<protein>
    <recommendedName>
        <fullName evidence="7">Reverse transcriptase RNase H-like domain-containing protein</fullName>
    </recommendedName>
</protein>
<dbReference type="AlphaFoldDB" id="A0A8S2XW32"/>
<dbReference type="GO" id="GO:0016787">
    <property type="term" value="F:hydrolase activity"/>
    <property type="evidence" value="ECO:0007669"/>
    <property type="project" value="UniProtKB-KW"/>
</dbReference>